<reference evidence="3" key="1">
    <citation type="submission" date="2022-12" db="EMBL/GenBank/DDBJ databases">
        <authorList>
            <person name="Petersen C."/>
        </authorList>
    </citation>
    <scope>NUCLEOTIDE SEQUENCE</scope>
    <source>
        <strain evidence="3">IBT 29495</strain>
    </source>
</reference>
<dbReference type="Proteomes" id="UP001149954">
    <property type="component" value="Unassembled WGS sequence"/>
</dbReference>
<organism evidence="3 4">
    <name type="scientific">Penicillium fimorum</name>
    <dbReference type="NCBI Taxonomy" id="1882269"/>
    <lineage>
        <taxon>Eukaryota</taxon>
        <taxon>Fungi</taxon>
        <taxon>Dikarya</taxon>
        <taxon>Ascomycota</taxon>
        <taxon>Pezizomycotina</taxon>
        <taxon>Eurotiomycetes</taxon>
        <taxon>Eurotiomycetidae</taxon>
        <taxon>Eurotiales</taxon>
        <taxon>Aspergillaceae</taxon>
        <taxon>Penicillium</taxon>
    </lineage>
</organism>
<dbReference type="InterPro" id="IPR021765">
    <property type="entry name" value="UstYa-like"/>
</dbReference>
<dbReference type="AlphaFoldDB" id="A0A9W9XRS0"/>
<reference evidence="3" key="2">
    <citation type="journal article" date="2023" name="IMA Fungus">
        <title>Comparative genomic study of the Penicillium genus elucidates a diverse pangenome and 15 lateral gene transfer events.</title>
        <authorList>
            <person name="Petersen C."/>
            <person name="Sorensen T."/>
            <person name="Nielsen M.R."/>
            <person name="Sondergaard T.E."/>
            <person name="Sorensen J.L."/>
            <person name="Fitzpatrick D.A."/>
            <person name="Frisvad J.C."/>
            <person name="Nielsen K.L."/>
        </authorList>
    </citation>
    <scope>NUCLEOTIDE SEQUENCE</scope>
    <source>
        <strain evidence="3">IBT 29495</strain>
    </source>
</reference>
<dbReference type="EMBL" id="JAPWDS010000003">
    <property type="protein sequence ID" value="KAJ5502180.1"/>
    <property type="molecule type" value="Genomic_DNA"/>
</dbReference>
<evidence type="ECO:0000256" key="2">
    <source>
        <dbReference type="SAM" id="Phobius"/>
    </source>
</evidence>
<name>A0A9W9XRS0_9EURO</name>
<accession>A0A9W9XRS0</accession>
<keyword evidence="4" id="KW-1185">Reference proteome</keyword>
<evidence type="ECO:0000256" key="1">
    <source>
        <dbReference type="ARBA" id="ARBA00035112"/>
    </source>
</evidence>
<dbReference type="Pfam" id="PF11807">
    <property type="entry name" value="UstYa"/>
    <property type="match status" value="1"/>
</dbReference>
<evidence type="ECO:0000313" key="3">
    <source>
        <dbReference type="EMBL" id="KAJ5502180.1"/>
    </source>
</evidence>
<keyword evidence="2" id="KW-1133">Transmembrane helix</keyword>
<feature type="transmembrane region" description="Helical" evidence="2">
    <location>
        <begin position="45"/>
        <end position="64"/>
    </location>
</feature>
<protein>
    <submittedName>
        <fullName evidence="3">Uncharacterized protein</fullName>
    </submittedName>
</protein>
<sequence length="169" mass="19302">MAVISNSFKEQLYRPIHSEDIGSEPPDTSRFIVPKSCQKSYLRLVAPWIASTFSLALITGYLLFQQRNSPAYLATSLPAFQTDIHDAHPYISYEERVFSGRLAFDEEIGKVYRDIDLSAPQYFGLPSPEIDDAWADLMRGEFVRMTDEEAAPYTPELNKAPHSDDYHFE</sequence>
<comment type="similarity">
    <text evidence="1">Belongs to the ustYa family.</text>
</comment>
<dbReference type="OrthoDB" id="3687641at2759"/>
<proteinExistence type="inferred from homology"/>
<keyword evidence="2" id="KW-0472">Membrane</keyword>
<keyword evidence="2" id="KW-0812">Transmembrane</keyword>
<gene>
    <name evidence="3" type="ORF">N7463_005054</name>
</gene>
<dbReference type="GO" id="GO:0043386">
    <property type="term" value="P:mycotoxin biosynthetic process"/>
    <property type="evidence" value="ECO:0007669"/>
    <property type="project" value="InterPro"/>
</dbReference>
<comment type="caution">
    <text evidence="3">The sequence shown here is derived from an EMBL/GenBank/DDBJ whole genome shotgun (WGS) entry which is preliminary data.</text>
</comment>
<evidence type="ECO:0000313" key="4">
    <source>
        <dbReference type="Proteomes" id="UP001149954"/>
    </source>
</evidence>